<comment type="caution">
    <text evidence="3">The sequence shown here is derived from an EMBL/GenBank/DDBJ whole genome shotgun (WGS) entry which is preliminary data.</text>
</comment>
<feature type="domain" description="A-factor biosynthesis hotdog" evidence="2">
    <location>
        <begin position="208"/>
        <end position="321"/>
    </location>
</feature>
<feature type="region of interest" description="Disordered" evidence="1">
    <location>
        <begin position="1"/>
        <end position="30"/>
    </location>
</feature>
<protein>
    <submittedName>
        <fullName evidence="3">A-factor biosynthesis protein</fullName>
    </submittedName>
</protein>
<dbReference type="Proteomes" id="UP000473014">
    <property type="component" value="Unassembled WGS sequence"/>
</dbReference>
<evidence type="ECO:0000259" key="2">
    <source>
        <dbReference type="Pfam" id="PF03756"/>
    </source>
</evidence>
<dbReference type="NCBIfam" id="NF041195">
    <property type="entry name" value="ScbA_BarX_GamBu"/>
    <property type="match status" value="1"/>
</dbReference>
<reference evidence="3 4" key="1">
    <citation type="submission" date="2019-11" db="EMBL/GenBank/DDBJ databases">
        <authorList>
            <person name="Yuan L."/>
        </authorList>
    </citation>
    <scope>NUCLEOTIDE SEQUENCE [LARGE SCALE GENOMIC DNA]</scope>
    <source>
        <strain evidence="3 4">TRM43335</strain>
    </source>
</reference>
<evidence type="ECO:0000256" key="1">
    <source>
        <dbReference type="SAM" id="MobiDB-lite"/>
    </source>
</evidence>
<dbReference type="OrthoDB" id="7838374at2"/>
<dbReference type="GO" id="GO:0016740">
    <property type="term" value="F:transferase activity"/>
    <property type="evidence" value="ECO:0007669"/>
    <property type="project" value="InterPro"/>
</dbReference>
<dbReference type="InterPro" id="IPR047757">
    <property type="entry name" value="AfsA-like"/>
</dbReference>
<dbReference type="RefSeq" id="WP_155069814.1">
    <property type="nucleotide sequence ID" value="NZ_WIXO01000001.1"/>
</dbReference>
<keyword evidence="4" id="KW-1185">Reference proteome</keyword>
<gene>
    <name evidence="3" type="ORF">F0L17_02860</name>
</gene>
<sequence length="324" mass="34928">MPELLSAHGDRWGRESTGTEPHDAPGPRWSGDIPMDHLHLTHRSSVHLRRWTRTGPAEFRFTAVWPDARGGRAPVPARHAGPDPMLVAATYRQAGLLIAHSAYAVPRANETLLQNLNLTVDPDRPLPAHGPVALDVLARCAELGRRGGAPTGLHIEAEIRHADGALLARIDSDFSWMSRAVYRRLRGDKADAAWDPTPPPEPVDPASVGRATARDVLLAPAAPGRWRLRNETRNPLLFDHRVDHVPGLVLVEAVQQAARALAGPGFRPVSAANTFDNYVELDAPCLVEATARPADGGGTVIVDVVGRQTGRVCFRGTVSGRPAS</sequence>
<evidence type="ECO:0000313" key="4">
    <source>
        <dbReference type="Proteomes" id="UP000473014"/>
    </source>
</evidence>
<accession>A0A6G2B748</accession>
<feature type="domain" description="A-factor biosynthesis hotdog" evidence="2">
    <location>
        <begin position="39"/>
        <end position="170"/>
    </location>
</feature>
<dbReference type="Pfam" id="PF03756">
    <property type="entry name" value="AfsA"/>
    <property type="match status" value="2"/>
</dbReference>
<name>A0A6G2B748_9ACTN</name>
<evidence type="ECO:0000313" key="3">
    <source>
        <dbReference type="EMBL" id="MTE18087.1"/>
    </source>
</evidence>
<proteinExistence type="predicted"/>
<organism evidence="3 4">
    <name type="scientific">Streptomyces taklimakanensis</name>
    <dbReference type="NCBI Taxonomy" id="2569853"/>
    <lineage>
        <taxon>Bacteria</taxon>
        <taxon>Bacillati</taxon>
        <taxon>Actinomycetota</taxon>
        <taxon>Actinomycetes</taxon>
        <taxon>Kitasatosporales</taxon>
        <taxon>Streptomycetaceae</taxon>
        <taxon>Streptomyces</taxon>
    </lineage>
</organism>
<dbReference type="AlphaFoldDB" id="A0A6G2B748"/>
<dbReference type="InterPro" id="IPR005509">
    <property type="entry name" value="AfsA_hotdog_dom"/>
</dbReference>
<dbReference type="EMBL" id="WIXO01000001">
    <property type="protein sequence ID" value="MTE18087.1"/>
    <property type="molecule type" value="Genomic_DNA"/>
</dbReference>